<reference evidence="2 3" key="1">
    <citation type="submission" date="2019-05" db="EMBL/GenBank/DDBJ databases">
        <title>Kocuria coralli sp. nov., a novel actinobacterium isolated from coral reef seawater.</title>
        <authorList>
            <person name="Li J."/>
        </authorList>
    </citation>
    <scope>NUCLEOTIDE SEQUENCE [LARGE SCALE GENOMIC DNA]</scope>
    <source>
        <strain evidence="2 3">SCSIO 13007</strain>
    </source>
</reference>
<evidence type="ECO:0000259" key="1">
    <source>
        <dbReference type="PROSITE" id="PS51186"/>
    </source>
</evidence>
<accession>A0A5J5KW00</accession>
<keyword evidence="3" id="KW-1185">Reference proteome</keyword>
<comment type="caution">
    <text evidence="2">The sequence shown here is derived from an EMBL/GenBank/DDBJ whole genome shotgun (WGS) entry which is preliminary data.</text>
</comment>
<protein>
    <submittedName>
        <fullName evidence="2">GNAT family N-acetyltransferase</fullName>
    </submittedName>
</protein>
<dbReference type="EMBL" id="SZWF01000014">
    <property type="protein sequence ID" value="KAA9393813.1"/>
    <property type="molecule type" value="Genomic_DNA"/>
</dbReference>
<dbReference type="SUPFAM" id="SSF55729">
    <property type="entry name" value="Acyl-CoA N-acyltransferases (Nat)"/>
    <property type="match status" value="1"/>
</dbReference>
<dbReference type="Proteomes" id="UP000325957">
    <property type="component" value="Unassembled WGS sequence"/>
</dbReference>
<proteinExistence type="predicted"/>
<dbReference type="Pfam" id="PF00583">
    <property type="entry name" value="Acetyltransf_1"/>
    <property type="match status" value="1"/>
</dbReference>
<sequence>MRVESRRIPVSETIVRSFEPSDRQRLNDLFARAGAGSPSGELWGHAESERAIYLDPYVELEPESLFLAERKGELVGYLTGCLDSSRLPSEDERFTRAVTEHRLMLKPRVMGFFLRSLTDMLAARLRREQTAAGDFSDERWPAHLHINVIPEARGTGAADALMHRWLDRLAEAGSPGCHLQTLVENTRATRFFERMGFTAHGPTPLVPGIRYEGRRLHQLTMVRPASAD</sequence>
<dbReference type="PANTHER" id="PTHR43072">
    <property type="entry name" value="N-ACETYLTRANSFERASE"/>
    <property type="match status" value="1"/>
</dbReference>
<organism evidence="2 3">
    <name type="scientific">Kocuria coralli</name>
    <dbReference type="NCBI Taxonomy" id="1461025"/>
    <lineage>
        <taxon>Bacteria</taxon>
        <taxon>Bacillati</taxon>
        <taxon>Actinomycetota</taxon>
        <taxon>Actinomycetes</taxon>
        <taxon>Micrococcales</taxon>
        <taxon>Micrococcaceae</taxon>
        <taxon>Kocuria</taxon>
    </lineage>
</organism>
<feature type="domain" description="N-acetyltransferase" evidence="1">
    <location>
        <begin position="13"/>
        <end position="226"/>
    </location>
</feature>
<dbReference type="OrthoDB" id="8593648at2"/>
<dbReference type="GO" id="GO:0016747">
    <property type="term" value="F:acyltransferase activity, transferring groups other than amino-acyl groups"/>
    <property type="evidence" value="ECO:0007669"/>
    <property type="project" value="InterPro"/>
</dbReference>
<dbReference type="Gene3D" id="3.40.630.30">
    <property type="match status" value="1"/>
</dbReference>
<dbReference type="InterPro" id="IPR000182">
    <property type="entry name" value="GNAT_dom"/>
</dbReference>
<dbReference type="PANTHER" id="PTHR43072:SF60">
    <property type="entry name" value="L-2,4-DIAMINOBUTYRIC ACID ACETYLTRANSFERASE"/>
    <property type="match status" value="1"/>
</dbReference>
<keyword evidence="2" id="KW-0808">Transferase</keyword>
<name>A0A5J5KW00_9MICC</name>
<evidence type="ECO:0000313" key="3">
    <source>
        <dbReference type="Proteomes" id="UP000325957"/>
    </source>
</evidence>
<dbReference type="AlphaFoldDB" id="A0A5J5KW00"/>
<dbReference type="InterPro" id="IPR016181">
    <property type="entry name" value="Acyl_CoA_acyltransferase"/>
</dbReference>
<dbReference type="PROSITE" id="PS51186">
    <property type="entry name" value="GNAT"/>
    <property type="match status" value="1"/>
</dbReference>
<evidence type="ECO:0000313" key="2">
    <source>
        <dbReference type="EMBL" id="KAA9393813.1"/>
    </source>
</evidence>
<gene>
    <name evidence="2" type="ORF">FCK90_10360</name>
</gene>